<dbReference type="EMBL" id="MUAV01000221">
    <property type="protein sequence ID" value="RAP37689.1"/>
    <property type="molecule type" value="Genomic_DNA"/>
</dbReference>
<feature type="non-terminal residue" evidence="1">
    <location>
        <position position="1"/>
    </location>
</feature>
<evidence type="ECO:0000313" key="2">
    <source>
        <dbReference type="Proteomes" id="UP000248659"/>
    </source>
</evidence>
<reference evidence="1 2" key="1">
    <citation type="submission" date="2017-01" db="EMBL/GenBank/DDBJ databases">
        <title>Genome sequence of Rhodovulum viride JA756.</title>
        <authorList>
            <person name="Lakshmi K.V."/>
            <person name="Tushar L.D."/>
            <person name="Sasikala C."/>
            <person name="Venkataramana C."/>
        </authorList>
    </citation>
    <scope>NUCLEOTIDE SEQUENCE [LARGE SCALE GENOMIC DNA]</scope>
    <source>
        <strain evidence="1 2">JA756</strain>
    </source>
</reference>
<dbReference type="Proteomes" id="UP000248659">
    <property type="component" value="Unassembled WGS sequence"/>
</dbReference>
<feature type="non-terminal residue" evidence="1">
    <location>
        <position position="118"/>
    </location>
</feature>
<name>A0ABX9DAP0_9RHOB</name>
<evidence type="ECO:0000313" key="1">
    <source>
        <dbReference type="EMBL" id="RAP37689.1"/>
    </source>
</evidence>
<keyword evidence="2" id="KW-1185">Reference proteome</keyword>
<protein>
    <submittedName>
        <fullName evidence="1">Uncharacterized protein</fullName>
    </submittedName>
</protein>
<comment type="caution">
    <text evidence="1">The sequence shown here is derived from an EMBL/GenBank/DDBJ whole genome shotgun (WGS) entry which is preliminary data.</text>
</comment>
<sequence>RGIAWVYFSANYDRDLFPTGAPQIRVRARGKRVYDPRDGQTRYSTNPALCLRDYALTPELFGGIGWTEADLDEAALVALANAAEEPVPLATGGSQPRYAFNGVLDTEASPRENLDALS</sequence>
<proteinExistence type="predicted"/>
<gene>
    <name evidence="1" type="ORF">BYZ73_21900</name>
</gene>
<accession>A0ABX9DAP0</accession>
<organism evidence="1 2">
    <name type="scientific">Rhodovulum viride</name>
    <dbReference type="NCBI Taxonomy" id="1231134"/>
    <lineage>
        <taxon>Bacteria</taxon>
        <taxon>Pseudomonadati</taxon>
        <taxon>Pseudomonadota</taxon>
        <taxon>Alphaproteobacteria</taxon>
        <taxon>Rhodobacterales</taxon>
        <taxon>Paracoccaceae</taxon>
        <taxon>Rhodovulum</taxon>
    </lineage>
</organism>